<proteinExistence type="predicted"/>
<dbReference type="EMBL" id="BAABLW010000001">
    <property type="protein sequence ID" value="GAA4910152.1"/>
    <property type="molecule type" value="Genomic_DNA"/>
</dbReference>
<gene>
    <name evidence="1" type="ORF">GCM10025790_00070</name>
</gene>
<name>A0ABP9FUW2_9MICC</name>
<dbReference type="InterPro" id="IPR029058">
    <property type="entry name" value="AB_hydrolase_fold"/>
</dbReference>
<evidence type="ECO:0008006" key="3">
    <source>
        <dbReference type="Google" id="ProtNLM"/>
    </source>
</evidence>
<dbReference type="Proteomes" id="UP001500368">
    <property type="component" value="Unassembled WGS sequence"/>
</dbReference>
<organism evidence="1 2">
    <name type="scientific">Nesterenkonia rhizosphaerae</name>
    <dbReference type="NCBI Taxonomy" id="1348272"/>
    <lineage>
        <taxon>Bacteria</taxon>
        <taxon>Bacillati</taxon>
        <taxon>Actinomycetota</taxon>
        <taxon>Actinomycetes</taxon>
        <taxon>Micrococcales</taxon>
        <taxon>Micrococcaceae</taxon>
        <taxon>Nesterenkonia</taxon>
    </lineage>
</organism>
<evidence type="ECO:0000313" key="1">
    <source>
        <dbReference type="EMBL" id="GAA4910152.1"/>
    </source>
</evidence>
<accession>A0ABP9FUW2</accession>
<protein>
    <recommendedName>
        <fullName evidence="3">Alpha/beta hydrolase</fullName>
    </recommendedName>
</protein>
<keyword evidence="2" id="KW-1185">Reference proteome</keyword>
<evidence type="ECO:0000313" key="2">
    <source>
        <dbReference type="Proteomes" id="UP001500368"/>
    </source>
</evidence>
<comment type="caution">
    <text evidence="1">The sequence shown here is derived from an EMBL/GenBank/DDBJ whole genome shotgun (WGS) entry which is preliminary data.</text>
</comment>
<dbReference type="SUPFAM" id="SSF53474">
    <property type="entry name" value="alpha/beta-Hydrolases"/>
    <property type="match status" value="2"/>
</dbReference>
<sequence>MTLRDWPGHRLTFHRAEKASDTLLITFDSITSDISSSGFGTDFAARMGYDHIFVAQRKKSQYQDLSLADFEEIVKPYSSHYKRVFTYGASLGGYAAVYFGGVINAQIVAVSPHNSAHPLIRRNNFRHLPFSHKEIVDNPVSARPPIIIYDPKLPDDQSFIDELILPAYPHARLVQVPYASHNVLASLRLSGELSRFIKNILEKDEISPVRLRTEGNYIWHAQYGQDLSKHKGQVAEGERHLWRSLNLRFTKDAVRPLAHLLFQQGRHEELRALEMNAERQLAKKGKKPWWVPFPETWLTGAPETVASAGTYKRYDHVNPKERIPPGGSLTLASQPGYRITLRRAEHPSRLLLICFGTVSSGLASTGFGSVFADKQGYDYLYVAQRKQSQYQELSLEAFRAAVLPYTRGYDRVVTYGGSLGGYAATYYGGSVNASIVASAPKNSAHSIISRSKHQNLIFTHRPVTEVPVSQHTPVIIFDPKREEDVTFIDGVIRPAYPHGNYVEIPYSGHAVLHTLQVYGVLKDFIVPIIEENTVPYVQLPTEGSYIWHGERGREHLLNNEYEDAETELRKSLVAFYHRNAVSTLARLYTKTADLDSLSKLLDEAESHLGDRTPYAVFKALKDDPRVSVLLT</sequence>
<reference evidence="2" key="1">
    <citation type="journal article" date="2019" name="Int. J. Syst. Evol. Microbiol.">
        <title>The Global Catalogue of Microorganisms (GCM) 10K type strain sequencing project: providing services to taxonomists for standard genome sequencing and annotation.</title>
        <authorList>
            <consortium name="The Broad Institute Genomics Platform"/>
            <consortium name="The Broad Institute Genome Sequencing Center for Infectious Disease"/>
            <person name="Wu L."/>
            <person name="Ma J."/>
        </authorList>
    </citation>
    <scope>NUCLEOTIDE SEQUENCE [LARGE SCALE GENOMIC DNA]</scope>
    <source>
        <strain evidence="2">JCM 19129</strain>
    </source>
</reference>